<dbReference type="PROSITE" id="PS50042">
    <property type="entry name" value="CNMP_BINDING_3"/>
    <property type="match status" value="1"/>
</dbReference>
<dbReference type="CDD" id="cd00038">
    <property type="entry name" value="CAP_ED"/>
    <property type="match status" value="1"/>
</dbReference>
<sequence length="1608" mass="180570">MCVQYCRVRIVPVIFLFCSSLQAVGVGHWSSTESPFFAQLGDWRWISSEPYTGGFGKDRKQRSSEGWITSVECLRAPSGCGHELDEISVVGGTIRGSEGLPTPTTPCHCGGHKYGSGQTLYSIAGLVPPAPDAPTHGPHSSMMTSSDGGGMRDRFTGGSTSALSCGGEKLSDDKQGRIGDYKPRIRRERDEDTKSADNVSRSGLPCRQSLLELVSGKCMNRHMPMQHYHQQQQVYSVSQRYFSSSRDSLQEAYVNCGVSDLDISRKSKKRDHLKGRFKLHTVALTPTREQPHLHTPVSANHLSNSSCNGTETRYTVHQQQQQRGSRGYPGQSGTKGFRTGAPNWSFIFDPAGRLCYYWSMVVSLAFLYNFWVIIYRFAFQEINGETRWVWFCLDYFSDFLYVLDIVFHIRTGYLEDGVLQTDATKLRNHYTNSTTFYMDILCLLPLDFLYLSIGFNSILRSFRLVKIYRFWAFMDRTERHTNYPNLFRSTSLIHYLLVIFHWNGCLYHIIYKNNGFGSKNWVFSDSETADVVKQYLQSYYWCTLALTTIGDLPRPRSKGEYLFVIVQLLFGLLLFATVLGHVANIVTSVSAARKEFQGYTGVKKRSRWSNAKRRYLTDQLFASTHSLVDTHDTPVNESTNRTSTTDNPVRLIDGGECSSRQNNSEDEISKRTADVNQASSSVMNDECDSIDEKAKEMDTGPVLEEGENVARTCAPNLGAKLDGVKTYMRMRRVPKHLQVKVIKWFDYLWLTQKCSDEEKAVSCLPDKLKAEIAINVHLDTLRRVEIFQNTEAGFLCELVLRLRPVLFSPGDYICRKAAVMAGSVKRKGEGAFRPEPASGLVTGVEALRRCRCRCHQLQETCMVSALLVPEMQIVAARHVAFETYRAADFLWAVFRKMMPGRLACLGAWPGGDPTGSNAAEYDSSCVLKKLTKIDILYVDNDTGEVGKEMYIVNRGRLQVVADNGKTVLATLKAGSYFGEISILNMGTAGNRRTASVRSVGYSDLFVLSKKDMWDVLKEYPAARIRLEAIAVKRLEKYKRAPLEKAAMGRCQSTPGLVESRGRIPLEEMWVSPVDMKSPHTYSASHSLYSPSPSPVISRSLLSTGNNVNANNVGRNVESPMSATSSGHSSENQTAKVPQTAATQPSTGRQSTYSGKYFISEGMTCNSMTQLISEGATPLLGTHDALLAEIKRLRERLICLETENAAMSVKLNQQQWEVEHRLTEIEMQICGASSTSSVEDNNERNRERTRSAAESRETLQSRKPASQCLYITLRRCHMSAITILLIRYTADDPDESEGARISARSSDTKSIGSLSQQFFESDEDEKFFGTCNGYTSQPGSKSNLLLCSECDQKSRTCTYRPQTPGSYCNRYVEERFDDQLQNPSTSRTYRSPVHMSSPRSLHRDQEHSGPSSSPKSLCCDQDYQMRKSWSKKHEEATSNQECYRDKHAEQDDDSSNCVLCHRNGHVLQCEHCDFSNEGDLICFRCQNDEVSSNGHICSPSETSDRLTSSKLTLKFQRGTTSSGDEGKYSVDALVKIQVNDHMLDVDLDETRESDLSNSHHHQRSTMERLDTIVEAKGDTASENDEENGGTKINGTNSARYFNYMIVLFL</sequence>
<reference evidence="14 15" key="1">
    <citation type="submission" date="2015-07" db="EMBL/GenBank/DDBJ databases">
        <title>The genome of Dufourea novaeangliae.</title>
        <authorList>
            <person name="Pan H."/>
            <person name="Kapheim K."/>
        </authorList>
    </citation>
    <scope>NUCLEOTIDE SEQUENCE [LARGE SCALE GENOMIC DNA]</scope>
    <source>
        <strain evidence="14">0120121106</strain>
        <tissue evidence="14">Whole body</tissue>
    </source>
</reference>
<feature type="compositionally biased region" description="Polar residues" evidence="10">
    <location>
        <begin position="1118"/>
        <end position="1152"/>
    </location>
</feature>
<feature type="domain" description="Cyclic nucleotide-binding" evidence="13">
    <location>
        <begin position="943"/>
        <end position="1016"/>
    </location>
</feature>
<feature type="transmembrane region" description="Helical" evidence="11">
    <location>
        <begin position="388"/>
        <end position="409"/>
    </location>
</feature>
<evidence type="ECO:0000256" key="11">
    <source>
        <dbReference type="SAM" id="Phobius"/>
    </source>
</evidence>
<feature type="transmembrane region" description="Helical" evidence="11">
    <location>
        <begin position="356"/>
        <end position="376"/>
    </location>
</feature>
<organism evidence="14 15">
    <name type="scientific">Dufourea novaeangliae</name>
    <name type="common">Sweat bee</name>
    <dbReference type="NCBI Taxonomy" id="178035"/>
    <lineage>
        <taxon>Eukaryota</taxon>
        <taxon>Metazoa</taxon>
        <taxon>Ecdysozoa</taxon>
        <taxon>Arthropoda</taxon>
        <taxon>Hexapoda</taxon>
        <taxon>Insecta</taxon>
        <taxon>Pterygota</taxon>
        <taxon>Neoptera</taxon>
        <taxon>Endopterygota</taxon>
        <taxon>Hymenoptera</taxon>
        <taxon>Apocrita</taxon>
        <taxon>Aculeata</taxon>
        <taxon>Apoidea</taxon>
        <taxon>Anthophila</taxon>
        <taxon>Halictidae</taxon>
        <taxon>Rophitinae</taxon>
        <taxon>Dufourea</taxon>
    </lineage>
</organism>
<dbReference type="InterPro" id="IPR005821">
    <property type="entry name" value="Ion_trans_dom"/>
</dbReference>
<accession>A0A154P1P6</accession>
<dbReference type="EMBL" id="KQ434801">
    <property type="protein sequence ID" value="KZC05869.1"/>
    <property type="molecule type" value="Genomic_DNA"/>
</dbReference>
<dbReference type="InterPro" id="IPR018488">
    <property type="entry name" value="cNMP-bd_CS"/>
</dbReference>
<feature type="compositionally biased region" description="Low complexity" evidence="10">
    <location>
        <begin position="1104"/>
        <end position="1116"/>
    </location>
</feature>
<keyword evidence="15" id="KW-1185">Reference proteome</keyword>
<feature type="region of interest" description="Disordered" evidence="10">
    <location>
        <begin position="313"/>
        <end position="335"/>
    </location>
</feature>
<dbReference type="Pfam" id="PF00027">
    <property type="entry name" value="cNMP_binding"/>
    <property type="match status" value="1"/>
</dbReference>
<feature type="coiled-coil region" evidence="9">
    <location>
        <begin position="1182"/>
        <end position="1209"/>
    </location>
</feature>
<feature type="transmembrane region" description="Helical" evidence="11">
    <location>
        <begin position="561"/>
        <end position="583"/>
    </location>
</feature>
<evidence type="ECO:0000256" key="2">
    <source>
        <dbReference type="ARBA" id="ARBA00022448"/>
    </source>
</evidence>
<dbReference type="Gene3D" id="1.10.287.630">
    <property type="entry name" value="Helix hairpin bin"/>
    <property type="match status" value="1"/>
</dbReference>
<dbReference type="InterPro" id="IPR018490">
    <property type="entry name" value="cNMP-bd_dom_sf"/>
</dbReference>
<protein>
    <submittedName>
        <fullName evidence="14">Cyclic nucleotide-gated olfactory channel</fullName>
    </submittedName>
</protein>
<dbReference type="Gene3D" id="1.10.287.70">
    <property type="match status" value="1"/>
</dbReference>
<feature type="compositionally biased region" description="Polar residues" evidence="10">
    <location>
        <begin position="1378"/>
        <end position="1388"/>
    </location>
</feature>
<dbReference type="InterPro" id="IPR014710">
    <property type="entry name" value="RmlC-like_jellyroll"/>
</dbReference>
<dbReference type="InterPro" id="IPR050866">
    <property type="entry name" value="CNG_cation_channel"/>
</dbReference>
<dbReference type="GO" id="GO:0044877">
    <property type="term" value="F:protein-containing complex binding"/>
    <property type="evidence" value="ECO:0007669"/>
    <property type="project" value="TreeGrafter"/>
</dbReference>
<feature type="region of interest" description="Disordered" evidence="10">
    <location>
        <begin position="1231"/>
        <end position="1258"/>
    </location>
</feature>
<feature type="compositionally biased region" description="Basic and acidic residues" evidence="10">
    <location>
        <begin position="1240"/>
        <end position="1258"/>
    </location>
</feature>
<feature type="region of interest" description="Disordered" evidence="10">
    <location>
        <begin position="631"/>
        <end position="686"/>
    </location>
</feature>
<dbReference type="SUPFAM" id="SSF81324">
    <property type="entry name" value="Voltage-gated potassium channels"/>
    <property type="match status" value="1"/>
</dbReference>
<keyword evidence="2" id="KW-0813">Transport</keyword>
<dbReference type="PROSITE" id="PS00889">
    <property type="entry name" value="CNMP_BINDING_2"/>
    <property type="match status" value="1"/>
</dbReference>
<keyword evidence="4 11" id="KW-1133">Transmembrane helix</keyword>
<feature type="region of interest" description="Disordered" evidence="10">
    <location>
        <begin position="159"/>
        <end position="201"/>
    </location>
</feature>
<evidence type="ECO:0000256" key="10">
    <source>
        <dbReference type="SAM" id="MobiDB-lite"/>
    </source>
</evidence>
<evidence type="ECO:0000256" key="4">
    <source>
        <dbReference type="ARBA" id="ARBA00022989"/>
    </source>
</evidence>
<dbReference type="Pfam" id="PF00520">
    <property type="entry name" value="Ion_trans"/>
    <property type="match status" value="1"/>
</dbReference>
<evidence type="ECO:0000313" key="15">
    <source>
        <dbReference type="Proteomes" id="UP000076502"/>
    </source>
</evidence>
<name>A0A154P1P6_DUFNO</name>
<evidence type="ECO:0000259" key="13">
    <source>
        <dbReference type="PROSITE" id="PS50042"/>
    </source>
</evidence>
<keyword evidence="12" id="KW-0732">Signal</keyword>
<comment type="subcellular location">
    <subcellularLocation>
        <location evidence="1">Membrane</location>
        <topology evidence="1">Multi-pass membrane protein</topology>
    </subcellularLocation>
</comment>
<keyword evidence="7" id="KW-1071">Ligand-gated ion channel</keyword>
<feature type="chain" id="PRO_5007599201" evidence="12">
    <location>
        <begin position="24"/>
        <end position="1608"/>
    </location>
</feature>
<dbReference type="STRING" id="178035.A0A154P1P6"/>
<feature type="signal peptide" evidence="12">
    <location>
        <begin position="1"/>
        <end position="23"/>
    </location>
</feature>
<dbReference type="Gene3D" id="2.60.120.10">
    <property type="entry name" value="Jelly Rolls"/>
    <property type="match status" value="2"/>
</dbReference>
<evidence type="ECO:0000256" key="9">
    <source>
        <dbReference type="SAM" id="Coils"/>
    </source>
</evidence>
<dbReference type="InterPro" id="IPR000595">
    <property type="entry name" value="cNMP-bd_dom"/>
</dbReference>
<dbReference type="SUPFAM" id="SSF51206">
    <property type="entry name" value="cAMP-binding domain-like"/>
    <property type="match status" value="2"/>
</dbReference>
<keyword evidence="3 11" id="KW-0812">Transmembrane</keyword>
<dbReference type="PANTHER" id="PTHR45638:SF4">
    <property type="entry name" value="CYCLIC NUCLEOTIDE-BINDING DOMAIN-CONTAINING PROTEIN"/>
    <property type="match status" value="1"/>
</dbReference>
<evidence type="ECO:0000256" key="7">
    <source>
        <dbReference type="ARBA" id="ARBA00023286"/>
    </source>
</evidence>
<feature type="transmembrane region" description="Helical" evidence="11">
    <location>
        <begin position="436"/>
        <end position="459"/>
    </location>
</feature>
<evidence type="ECO:0000313" key="14">
    <source>
        <dbReference type="EMBL" id="KZC05869.1"/>
    </source>
</evidence>
<dbReference type="SMART" id="SM00100">
    <property type="entry name" value="cNMP"/>
    <property type="match status" value="1"/>
</dbReference>
<dbReference type="GO" id="GO:0005886">
    <property type="term" value="C:plasma membrane"/>
    <property type="evidence" value="ECO:0007669"/>
    <property type="project" value="TreeGrafter"/>
</dbReference>
<evidence type="ECO:0000256" key="3">
    <source>
        <dbReference type="ARBA" id="ARBA00022692"/>
    </source>
</evidence>
<gene>
    <name evidence="14" type="ORF">WN55_06658</name>
</gene>
<feature type="region of interest" description="Disordered" evidence="10">
    <location>
        <begin position="1378"/>
        <end position="1418"/>
    </location>
</feature>
<proteinExistence type="predicted"/>
<evidence type="ECO:0000256" key="12">
    <source>
        <dbReference type="SAM" id="SignalP"/>
    </source>
</evidence>
<evidence type="ECO:0000256" key="6">
    <source>
        <dbReference type="ARBA" id="ARBA00023136"/>
    </source>
</evidence>
<dbReference type="FunFam" id="1.10.287.630:FF:000001">
    <property type="entry name" value="Cyclic nucleotide-gated channel alpha 3"/>
    <property type="match status" value="1"/>
</dbReference>
<evidence type="ECO:0000256" key="5">
    <source>
        <dbReference type="ARBA" id="ARBA00023065"/>
    </source>
</evidence>
<evidence type="ECO:0000256" key="1">
    <source>
        <dbReference type="ARBA" id="ARBA00004141"/>
    </source>
</evidence>
<dbReference type="PANTHER" id="PTHR45638">
    <property type="entry name" value="CYCLIC NUCLEOTIDE-GATED CATION CHANNEL SUBUNIT A"/>
    <property type="match status" value="1"/>
</dbReference>
<dbReference type="OrthoDB" id="421226at2759"/>
<dbReference type="GO" id="GO:0005222">
    <property type="term" value="F:intracellularly cAMP-activated cation channel activity"/>
    <property type="evidence" value="ECO:0007669"/>
    <property type="project" value="TreeGrafter"/>
</dbReference>
<keyword evidence="9" id="KW-0175">Coiled coil</keyword>
<keyword evidence="8" id="KW-0407">Ion channel</keyword>
<dbReference type="Proteomes" id="UP000076502">
    <property type="component" value="Unassembled WGS sequence"/>
</dbReference>
<feature type="compositionally biased region" description="Polar residues" evidence="10">
    <location>
        <begin position="313"/>
        <end position="324"/>
    </location>
</feature>
<feature type="region of interest" description="Disordered" evidence="10">
    <location>
        <begin position="1099"/>
        <end position="1152"/>
    </location>
</feature>
<dbReference type="GO" id="GO:0005223">
    <property type="term" value="F:intracellularly cGMP-activated cation channel activity"/>
    <property type="evidence" value="ECO:0007669"/>
    <property type="project" value="TreeGrafter"/>
</dbReference>
<feature type="compositionally biased region" description="Polar residues" evidence="10">
    <location>
        <begin position="674"/>
        <end position="683"/>
    </location>
</feature>
<keyword evidence="5" id="KW-0406">Ion transport</keyword>
<dbReference type="GO" id="GO:0017071">
    <property type="term" value="C:intracellular cyclic nucleotide activated cation channel complex"/>
    <property type="evidence" value="ECO:0007669"/>
    <property type="project" value="TreeGrafter"/>
</dbReference>
<dbReference type="FunFam" id="1.10.287.70:FF:000100">
    <property type="entry name" value="Cyclic nucleotide-gated cation channel"/>
    <property type="match status" value="1"/>
</dbReference>
<dbReference type="GO" id="GO:0030553">
    <property type="term" value="F:cGMP binding"/>
    <property type="evidence" value="ECO:0007669"/>
    <property type="project" value="TreeGrafter"/>
</dbReference>
<feature type="compositionally biased region" description="Basic and acidic residues" evidence="10">
    <location>
        <begin position="169"/>
        <end position="195"/>
    </location>
</feature>
<keyword evidence="6 11" id="KW-0472">Membrane</keyword>
<evidence type="ECO:0000256" key="8">
    <source>
        <dbReference type="ARBA" id="ARBA00023303"/>
    </source>
</evidence>
<feature type="compositionally biased region" description="Polar residues" evidence="10">
    <location>
        <begin position="635"/>
        <end position="647"/>
    </location>
</feature>